<dbReference type="InterPro" id="IPR027417">
    <property type="entry name" value="P-loop_NTPase"/>
</dbReference>
<sequence>TIQMYRFRFSPIKPDDIKKYMRKIAAQEKLEITPDGLETLIFISRGDLRKAINVLQVGASVNNKITADLLYEISATAKPEDVKALIDTALTGNFMAARNQLYDLLIKYGLSGEDIIKQLHQAIFDLAISDESKVKLIEKTGETEFRLIEGSNAHIQLEALLAQFALEGGKLR</sequence>
<gene>
    <name evidence="5" type="ORF">S06H3_33692</name>
</gene>
<evidence type="ECO:0000313" key="5">
    <source>
        <dbReference type="EMBL" id="GAI23972.1"/>
    </source>
</evidence>
<evidence type="ECO:0000256" key="2">
    <source>
        <dbReference type="ARBA" id="ARBA00022741"/>
    </source>
</evidence>
<dbReference type="Pfam" id="PF08542">
    <property type="entry name" value="Rep_fac_C"/>
    <property type="match status" value="1"/>
</dbReference>
<dbReference type="FunFam" id="1.20.272.10:FF:000029">
    <property type="entry name" value="Replication factor C small subunit"/>
    <property type="match status" value="1"/>
</dbReference>
<organism evidence="5">
    <name type="scientific">marine sediment metagenome</name>
    <dbReference type="NCBI Taxonomy" id="412755"/>
    <lineage>
        <taxon>unclassified sequences</taxon>
        <taxon>metagenomes</taxon>
        <taxon>ecological metagenomes</taxon>
    </lineage>
</organism>
<dbReference type="PANTHER" id="PTHR11669:SF20">
    <property type="entry name" value="REPLICATION FACTOR C SUBUNIT 4"/>
    <property type="match status" value="1"/>
</dbReference>
<dbReference type="Gene3D" id="1.20.272.10">
    <property type="match status" value="1"/>
</dbReference>
<comment type="caution">
    <text evidence="5">The sequence shown here is derived from an EMBL/GenBank/DDBJ whole genome shotgun (WGS) entry which is preliminary data.</text>
</comment>
<dbReference type="GO" id="GO:0003677">
    <property type="term" value="F:DNA binding"/>
    <property type="evidence" value="ECO:0007669"/>
    <property type="project" value="InterPro"/>
</dbReference>
<keyword evidence="2" id="KW-0547">Nucleotide-binding</keyword>
<dbReference type="GO" id="GO:0006261">
    <property type="term" value="P:DNA-templated DNA replication"/>
    <property type="evidence" value="ECO:0007669"/>
    <property type="project" value="TreeGrafter"/>
</dbReference>
<reference evidence="5" key="1">
    <citation type="journal article" date="2014" name="Front. Microbiol.">
        <title>High frequency of phylogenetically diverse reductive dehalogenase-homologous genes in deep subseafloor sedimentary metagenomes.</title>
        <authorList>
            <person name="Kawai M."/>
            <person name="Futagami T."/>
            <person name="Toyoda A."/>
            <person name="Takaki Y."/>
            <person name="Nishi S."/>
            <person name="Hori S."/>
            <person name="Arai W."/>
            <person name="Tsubouchi T."/>
            <person name="Morono Y."/>
            <person name="Uchiyama I."/>
            <person name="Ito T."/>
            <person name="Fujiyama A."/>
            <person name="Inagaki F."/>
            <person name="Takami H."/>
        </authorList>
    </citation>
    <scope>NUCLEOTIDE SEQUENCE</scope>
    <source>
        <strain evidence="5">Expedition CK06-06</strain>
    </source>
</reference>
<name>X1LX79_9ZZZZ</name>
<evidence type="ECO:0000256" key="1">
    <source>
        <dbReference type="ARBA" id="ARBA00022705"/>
    </source>
</evidence>
<feature type="domain" description="Replication factor C C-terminal" evidence="4">
    <location>
        <begin position="78"/>
        <end position="163"/>
    </location>
</feature>
<feature type="non-terminal residue" evidence="5">
    <location>
        <position position="1"/>
    </location>
</feature>
<dbReference type="SUPFAM" id="SSF48019">
    <property type="entry name" value="post-AAA+ oligomerization domain-like"/>
    <property type="match status" value="1"/>
</dbReference>
<dbReference type="InterPro" id="IPR050238">
    <property type="entry name" value="DNA_Rep/Repair_Clamp_Loader"/>
</dbReference>
<accession>X1LX79</accession>
<dbReference type="GO" id="GO:0005663">
    <property type="term" value="C:DNA replication factor C complex"/>
    <property type="evidence" value="ECO:0007669"/>
    <property type="project" value="TreeGrafter"/>
</dbReference>
<dbReference type="GO" id="GO:0003689">
    <property type="term" value="F:DNA clamp loader activity"/>
    <property type="evidence" value="ECO:0007669"/>
    <property type="project" value="TreeGrafter"/>
</dbReference>
<dbReference type="GO" id="GO:0006281">
    <property type="term" value="P:DNA repair"/>
    <property type="evidence" value="ECO:0007669"/>
    <property type="project" value="TreeGrafter"/>
</dbReference>
<dbReference type="InterPro" id="IPR013748">
    <property type="entry name" value="Rep_factorC_C"/>
</dbReference>
<dbReference type="EMBL" id="BARV01020136">
    <property type="protein sequence ID" value="GAI23972.1"/>
    <property type="molecule type" value="Genomic_DNA"/>
</dbReference>
<protein>
    <recommendedName>
        <fullName evidence="4">Replication factor C C-terminal domain-containing protein</fullName>
    </recommendedName>
</protein>
<dbReference type="PANTHER" id="PTHR11669">
    <property type="entry name" value="REPLICATION FACTOR C / DNA POLYMERASE III GAMMA-TAU SUBUNIT"/>
    <property type="match status" value="1"/>
</dbReference>
<dbReference type="Gene3D" id="1.10.8.60">
    <property type="match status" value="1"/>
</dbReference>
<dbReference type="GO" id="GO:0005524">
    <property type="term" value="F:ATP binding"/>
    <property type="evidence" value="ECO:0007669"/>
    <property type="project" value="UniProtKB-KW"/>
</dbReference>
<evidence type="ECO:0000256" key="3">
    <source>
        <dbReference type="ARBA" id="ARBA00022840"/>
    </source>
</evidence>
<evidence type="ECO:0000259" key="4">
    <source>
        <dbReference type="Pfam" id="PF08542"/>
    </source>
</evidence>
<dbReference type="CDD" id="cd18140">
    <property type="entry name" value="HLD_clamp_RFC"/>
    <property type="match status" value="1"/>
</dbReference>
<dbReference type="InterPro" id="IPR047854">
    <property type="entry name" value="RFC_lid"/>
</dbReference>
<dbReference type="AlphaFoldDB" id="X1LX79"/>
<keyword evidence="3" id="KW-0067">ATP-binding</keyword>
<dbReference type="SUPFAM" id="SSF52540">
    <property type="entry name" value="P-loop containing nucleoside triphosphate hydrolases"/>
    <property type="match status" value="1"/>
</dbReference>
<dbReference type="InterPro" id="IPR008921">
    <property type="entry name" value="DNA_pol3_clamp-load_cplx_C"/>
</dbReference>
<dbReference type="Pfam" id="PF25361">
    <property type="entry name" value="AAA_lid_RFC1"/>
    <property type="match status" value="1"/>
</dbReference>
<proteinExistence type="predicted"/>
<keyword evidence="1" id="KW-0235">DNA replication</keyword>